<evidence type="ECO:0000256" key="6">
    <source>
        <dbReference type="RuleBase" id="RU003355"/>
    </source>
</evidence>
<dbReference type="GO" id="GO:0006508">
    <property type="term" value="P:proteolysis"/>
    <property type="evidence" value="ECO:0007669"/>
    <property type="project" value="UniProtKB-KW"/>
</dbReference>
<feature type="active site" description="Charge relay system" evidence="5">
    <location>
        <position position="355"/>
    </location>
</feature>
<keyword evidence="4 5" id="KW-0720">Serine protease</keyword>
<dbReference type="Gene3D" id="3.40.50.200">
    <property type="entry name" value="Peptidase S8/S53 domain"/>
    <property type="match status" value="1"/>
</dbReference>
<gene>
    <name evidence="9" type="ORF">SAMN04488548_134386</name>
</gene>
<feature type="active site" description="Charge relay system" evidence="5">
    <location>
        <position position="155"/>
    </location>
</feature>
<feature type="region of interest" description="Disordered" evidence="7">
    <location>
        <begin position="1"/>
        <end position="29"/>
    </location>
</feature>
<reference evidence="9 10" key="1">
    <citation type="submission" date="2016-10" db="EMBL/GenBank/DDBJ databases">
        <authorList>
            <person name="de Groot N.N."/>
        </authorList>
    </citation>
    <scope>NUCLEOTIDE SEQUENCE [LARGE SCALE GENOMIC DNA]</scope>
    <source>
        <strain evidence="9 10">DSM 44215</strain>
    </source>
</reference>
<evidence type="ECO:0000256" key="1">
    <source>
        <dbReference type="ARBA" id="ARBA00011073"/>
    </source>
</evidence>
<dbReference type="Pfam" id="PF00082">
    <property type="entry name" value="Peptidase_S8"/>
    <property type="match status" value="1"/>
</dbReference>
<comment type="similarity">
    <text evidence="1 5 6">Belongs to the peptidase S8 family.</text>
</comment>
<dbReference type="RefSeq" id="WP_074848884.1">
    <property type="nucleotide sequence ID" value="NZ_FNLM01000034.1"/>
</dbReference>
<dbReference type="STRING" id="158898.SAMN04488548_134386"/>
<dbReference type="OrthoDB" id="9813435at2"/>
<evidence type="ECO:0000259" key="8">
    <source>
        <dbReference type="Pfam" id="PF00082"/>
    </source>
</evidence>
<dbReference type="EMBL" id="FNLM01000034">
    <property type="protein sequence ID" value="SDU29462.1"/>
    <property type="molecule type" value="Genomic_DNA"/>
</dbReference>
<dbReference type="Proteomes" id="UP000183180">
    <property type="component" value="Unassembled WGS sequence"/>
</dbReference>
<dbReference type="InterPro" id="IPR023827">
    <property type="entry name" value="Peptidase_S8_Asp-AS"/>
</dbReference>
<dbReference type="PANTHER" id="PTHR43806:SF11">
    <property type="entry name" value="CEREVISIN-RELATED"/>
    <property type="match status" value="1"/>
</dbReference>
<keyword evidence="2 5" id="KW-0645">Protease</keyword>
<dbReference type="PROSITE" id="PS00138">
    <property type="entry name" value="SUBTILASE_SER"/>
    <property type="match status" value="1"/>
</dbReference>
<dbReference type="GO" id="GO:0004252">
    <property type="term" value="F:serine-type endopeptidase activity"/>
    <property type="evidence" value="ECO:0007669"/>
    <property type="project" value="UniProtKB-UniRule"/>
</dbReference>
<proteinExistence type="inferred from homology"/>
<dbReference type="SUPFAM" id="SSF52743">
    <property type="entry name" value="Subtilisin-like"/>
    <property type="match status" value="1"/>
</dbReference>
<evidence type="ECO:0000313" key="10">
    <source>
        <dbReference type="Proteomes" id="UP000183180"/>
    </source>
</evidence>
<dbReference type="AlphaFoldDB" id="A0A1H2HCE3"/>
<dbReference type="InterPro" id="IPR050131">
    <property type="entry name" value="Peptidase_S8_subtilisin-like"/>
</dbReference>
<dbReference type="PANTHER" id="PTHR43806">
    <property type="entry name" value="PEPTIDASE S8"/>
    <property type="match status" value="1"/>
</dbReference>
<evidence type="ECO:0000256" key="4">
    <source>
        <dbReference type="ARBA" id="ARBA00022825"/>
    </source>
</evidence>
<keyword evidence="3 5" id="KW-0378">Hydrolase</keyword>
<name>A0A1H2HCE3_9ACTN</name>
<dbReference type="InterPro" id="IPR015500">
    <property type="entry name" value="Peptidase_S8_subtilisin-rel"/>
</dbReference>
<dbReference type="InterPro" id="IPR036852">
    <property type="entry name" value="Peptidase_S8/S53_dom_sf"/>
</dbReference>
<evidence type="ECO:0000256" key="5">
    <source>
        <dbReference type="PROSITE-ProRule" id="PRU01240"/>
    </source>
</evidence>
<sequence>MIDDETPTSPTAGPELTGRQLITFTEDSSHEQRVDALRALSGIDNVASSADADDGSVGPESVDAADATLFDRLGIAVAEVPVAQEESFGADAEQDPVIVSVEPEHVVHALTVTEGAAQTVETPFSDSEVATWGLQATKTTTSSATGDGIRVAVLDTGFDLEHPDFAGRPVTTRSFILGQGVQDGNGHGTHCIGTSCGPKAPDTEKRYGVASSATIFAGKVLSNEGSGSDSGIIAGIEWALANECVVISMSLGADVRQPVQAYEAIGRRALAAGSLIIAAAGNNARRPGNPGFVGSPANSASIMAVGALAPDMQMAPFSARATTVDGGAIDIAAPGVNVYSSWPMPMRYRSINGTSMATPHVAGIAALLAETTGARGRALWDALITTVQTLPLPVVDVGAGLATAP</sequence>
<evidence type="ECO:0000256" key="2">
    <source>
        <dbReference type="ARBA" id="ARBA00022670"/>
    </source>
</evidence>
<protein>
    <submittedName>
        <fullName evidence="9">Subtilase family protein</fullName>
    </submittedName>
</protein>
<organism evidence="9 10">
    <name type="scientific">Gordonia westfalica</name>
    <dbReference type="NCBI Taxonomy" id="158898"/>
    <lineage>
        <taxon>Bacteria</taxon>
        <taxon>Bacillati</taxon>
        <taxon>Actinomycetota</taxon>
        <taxon>Actinomycetes</taxon>
        <taxon>Mycobacteriales</taxon>
        <taxon>Gordoniaceae</taxon>
        <taxon>Gordonia</taxon>
    </lineage>
</organism>
<dbReference type="PRINTS" id="PR00723">
    <property type="entry name" value="SUBTILISIN"/>
</dbReference>
<dbReference type="InterPro" id="IPR023828">
    <property type="entry name" value="Peptidase_S8_Ser-AS"/>
</dbReference>
<dbReference type="InterPro" id="IPR000209">
    <property type="entry name" value="Peptidase_S8/S53_dom"/>
</dbReference>
<feature type="domain" description="Peptidase S8/S53" evidence="8">
    <location>
        <begin position="146"/>
        <end position="387"/>
    </location>
</feature>
<dbReference type="PROSITE" id="PS00136">
    <property type="entry name" value="SUBTILASE_ASP"/>
    <property type="match status" value="1"/>
</dbReference>
<accession>A0A1H2HCE3</accession>
<evidence type="ECO:0000256" key="3">
    <source>
        <dbReference type="ARBA" id="ARBA00022801"/>
    </source>
</evidence>
<evidence type="ECO:0000313" key="9">
    <source>
        <dbReference type="EMBL" id="SDU29462.1"/>
    </source>
</evidence>
<evidence type="ECO:0000256" key="7">
    <source>
        <dbReference type="SAM" id="MobiDB-lite"/>
    </source>
</evidence>
<feature type="active site" description="Charge relay system" evidence="5">
    <location>
        <position position="187"/>
    </location>
</feature>
<dbReference type="PROSITE" id="PS51892">
    <property type="entry name" value="SUBTILASE"/>
    <property type="match status" value="1"/>
</dbReference>